<keyword evidence="3" id="KW-1185">Reference proteome</keyword>
<dbReference type="OrthoDB" id="5331396at2759"/>
<feature type="region of interest" description="Disordered" evidence="1">
    <location>
        <begin position="18"/>
        <end position="66"/>
    </location>
</feature>
<dbReference type="EMBL" id="AMBO01000277">
    <property type="protein sequence ID" value="EKD02796.1"/>
    <property type="molecule type" value="Genomic_DNA"/>
</dbReference>
<name>K1VQA7_TRIAC</name>
<dbReference type="STRING" id="1220162.K1VQA7"/>
<feature type="compositionally biased region" description="Polar residues" evidence="1">
    <location>
        <begin position="18"/>
        <end position="28"/>
    </location>
</feature>
<dbReference type="Proteomes" id="UP000006757">
    <property type="component" value="Unassembled WGS sequence"/>
</dbReference>
<comment type="caution">
    <text evidence="2">The sequence shown here is derived from an EMBL/GenBank/DDBJ whole genome shotgun (WGS) entry which is preliminary data.</text>
</comment>
<organism evidence="2 3">
    <name type="scientific">Trichosporon asahii var. asahii (strain CBS 8904)</name>
    <name type="common">Yeast</name>
    <dbReference type="NCBI Taxonomy" id="1220162"/>
    <lineage>
        <taxon>Eukaryota</taxon>
        <taxon>Fungi</taxon>
        <taxon>Dikarya</taxon>
        <taxon>Basidiomycota</taxon>
        <taxon>Agaricomycotina</taxon>
        <taxon>Tremellomycetes</taxon>
        <taxon>Trichosporonales</taxon>
        <taxon>Trichosporonaceae</taxon>
        <taxon>Trichosporon</taxon>
    </lineage>
</organism>
<dbReference type="InParanoid" id="K1VQA7"/>
<dbReference type="eggNOG" id="ENOG502S5A2">
    <property type="taxonomic scope" value="Eukaryota"/>
</dbReference>
<sequence length="255" mass="28007">MSVPRIAVRRFTTSARRLNAQQGSQGQVYTPKAESMPAPPASGQAYTAPASTPKQTQQVGTAGNVPVEKPVGGLRAGTAELLELLELLELRKLRNLHDDMAGKFPYSPGVKLTDSIVGFVSRLTTPLQYRQPPFPSFITHAIPANPQLLGFSAATGLGIYYLQQDTKEAQGLLTSSVEELTRDTQRITTHLDRLQTTEKDLVALKKEAATKDDLVKLRAELKKACDSLHLENLDLRAHVWGIEQDLQKVAKEGEW</sequence>
<feature type="compositionally biased region" description="Polar residues" evidence="1">
    <location>
        <begin position="49"/>
        <end position="61"/>
    </location>
</feature>
<accession>K1VQA7</accession>
<reference evidence="2 3" key="1">
    <citation type="journal article" date="2012" name="Eukaryot. Cell">
        <title>Genome sequence of the Trichosporon asahii environmental strain CBS 8904.</title>
        <authorList>
            <person name="Yang R.Y."/>
            <person name="Li H.T."/>
            <person name="Zhu H."/>
            <person name="Zhou G.P."/>
            <person name="Wang M."/>
            <person name="Wang L."/>
        </authorList>
    </citation>
    <scope>NUCLEOTIDE SEQUENCE [LARGE SCALE GENOMIC DNA]</scope>
    <source>
        <strain evidence="2 3">CBS 8904</strain>
    </source>
</reference>
<dbReference type="PANTHER" id="PTHR37849:SF1">
    <property type="entry name" value="YALI0E11605P"/>
    <property type="match status" value="1"/>
</dbReference>
<proteinExistence type="predicted"/>
<evidence type="ECO:0000313" key="2">
    <source>
        <dbReference type="EMBL" id="EKD02796.1"/>
    </source>
</evidence>
<dbReference type="PANTHER" id="PTHR37849">
    <property type="entry name" value="YALI0E11605P"/>
    <property type="match status" value="1"/>
</dbReference>
<dbReference type="HOGENOM" id="CLU_1273057_0_0_1"/>
<gene>
    <name evidence="2" type="ORF">A1Q2_03026</name>
</gene>
<evidence type="ECO:0000256" key="1">
    <source>
        <dbReference type="SAM" id="MobiDB-lite"/>
    </source>
</evidence>
<dbReference type="AlphaFoldDB" id="K1VQA7"/>
<protein>
    <submittedName>
        <fullName evidence="2">Uncharacterized protein</fullName>
    </submittedName>
</protein>
<evidence type="ECO:0000313" key="3">
    <source>
        <dbReference type="Proteomes" id="UP000006757"/>
    </source>
</evidence>